<sequence length="79" mass="9537">MPETDWRDAQYDMLYLPVTESIRYHYDFNGNRTATVLPDGRQINYLYYGSGHLHQISLDDEVISDIERDRLHREIYRTQ</sequence>
<evidence type="ECO:0008006" key="3">
    <source>
        <dbReference type="Google" id="ProtNLM"/>
    </source>
</evidence>
<evidence type="ECO:0000313" key="1">
    <source>
        <dbReference type="EMBL" id="EFC50923.1"/>
    </source>
</evidence>
<accession>A0A9W5INV4</accession>
<dbReference type="AlphaFoldDB" id="A0A9W5INV4"/>
<comment type="caution">
    <text evidence="1">The sequence shown here is derived from an EMBL/GenBank/DDBJ whole genome shotgun (WGS) entry which is preliminary data.</text>
</comment>
<organism evidence="1 2">
    <name type="scientific">Neisseria subflava NJ9703</name>
    <dbReference type="NCBI Taxonomy" id="546268"/>
    <lineage>
        <taxon>Bacteria</taxon>
        <taxon>Pseudomonadati</taxon>
        <taxon>Pseudomonadota</taxon>
        <taxon>Betaproteobacteria</taxon>
        <taxon>Neisseriales</taxon>
        <taxon>Neisseriaceae</taxon>
        <taxon>Neisseria</taxon>
    </lineage>
</organism>
<dbReference type="Proteomes" id="UP000004621">
    <property type="component" value="Unassembled WGS sequence"/>
</dbReference>
<proteinExistence type="predicted"/>
<name>A0A9W5INV4_NEISU</name>
<evidence type="ECO:0000313" key="2">
    <source>
        <dbReference type="Proteomes" id="UP000004621"/>
    </source>
</evidence>
<dbReference type="EMBL" id="ACEO02000027">
    <property type="protein sequence ID" value="EFC50923.1"/>
    <property type="molecule type" value="Genomic_DNA"/>
</dbReference>
<reference evidence="1 2" key="1">
    <citation type="submission" date="2010-01" db="EMBL/GenBank/DDBJ databases">
        <authorList>
            <person name="Weinstock G."/>
            <person name="Sodergren E."/>
            <person name="Clifton S."/>
            <person name="Fulton L."/>
            <person name="Fulton B."/>
            <person name="Courtney L."/>
            <person name="Fronick C."/>
            <person name="Harrison M."/>
            <person name="Strong C."/>
            <person name="Farmer C."/>
            <person name="Delahaunty K."/>
            <person name="Markovic C."/>
            <person name="Hall O."/>
            <person name="Minx P."/>
            <person name="Tomlinson C."/>
            <person name="Mitreva M."/>
            <person name="Nelson J."/>
            <person name="Hou S."/>
            <person name="Wollam A."/>
            <person name="Pepin K.H."/>
            <person name="Johnson M."/>
            <person name="Bhonagiri V."/>
            <person name="Nash W.E."/>
            <person name="Warren W."/>
            <person name="Chinwalla A."/>
            <person name="Mardis E.R."/>
            <person name="Wilson R.K."/>
        </authorList>
    </citation>
    <scope>NUCLEOTIDE SEQUENCE [LARGE SCALE GENOMIC DNA]</scope>
    <source>
        <strain evidence="1 2">NJ9703</strain>
    </source>
</reference>
<feature type="non-terminal residue" evidence="1">
    <location>
        <position position="79"/>
    </location>
</feature>
<gene>
    <name evidence="1" type="ORF">NEISUBOT_05654</name>
</gene>
<protein>
    <recommendedName>
        <fullName evidence="3">RHS repeat protein</fullName>
    </recommendedName>
</protein>
<dbReference type="Gene3D" id="2.180.10.10">
    <property type="entry name" value="RHS repeat-associated core"/>
    <property type="match status" value="1"/>
</dbReference>